<feature type="domain" description="Cas6 N-terminal" evidence="6">
    <location>
        <begin position="3"/>
        <end position="115"/>
    </location>
</feature>
<evidence type="ECO:0000259" key="5">
    <source>
        <dbReference type="Pfam" id="PF10040"/>
    </source>
</evidence>
<dbReference type="NCBIfam" id="TIGR01877">
    <property type="entry name" value="cas_cas6"/>
    <property type="match status" value="1"/>
</dbReference>
<keyword evidence="2" id="KW-0255">Endonuclease</keyword>
<gene>
    <name evidence="7" type="primary">cas6</name>
    <name evidence="7" type="ORF">DFR87_13050</name>
</gene>
<dbReference type="Gene3D" id="3.30.70.1900">
    <property type="match status" value="1"/>
</dbReference>
<dbReference type="Pfam" id="PF10040">
    <property type="entry name" value="CRISPR_Cas6"/>
    <property type="match status" value="1"/>
</dbReference>
<evidence type="ECO:0000313" key="7">
    <source>
        <dbReference type="EMBL" id="AWS00442.1"/>
    </source>
</evidence>
<protein>
    <submittedName>
        <fullName evidence="7">CRISPR-associated endoribonuclease Cas6</fullName>
    </submittedName>
</protein>
<dbReference type="GO" id="GO:0051607">
    <property type="term" value="P:defense response to virus"/>
    <property type="evidence" value="ECO:0007669"/>
    <property type="project" value="UniProtKB-KW"/>
</dbReference>
<dbReference type="Gene3D" id="2.40.30.310">
    <property type="match status" value="1"/>
</dbReference>
<dbReference type="OrthoDB" id="42729at2157"/>
<evidence type="ECO:0000259" key="6">
    <source>
        <dbReference type="Pfam" id="PF17952"/>
    </source>
</evidence>
<dbReference type="RefSeq" id="WP_110369686.1">
    <property type="nucleotide sequence ID" value="NZ_CP029287.2"/>
</dbReference>
<proteinExistence type="predicted"/>
<dbReference type="GeneID" id="36836287"/>
<dbReference type="InterPro" id="IPR019267">
    <property type="entry name" value="CRISPR-assoc_Cas6_C"/>
</dbReference>
<keyword evidence="1" id="KW-0540">Nuclease</keyword>
<organism evidence="7 8">
    <name type="scientific">Metallosphaera hakonensis JCM 8857 = DSM 7519</name>
    <dbReference type="NCBI Taxonomy" id="1293036"/>
    <lineage>
        <taxon>Archaea</taxon>
        <taxon>Thermoproteota</taxon>
        <taxon>Thermoprotei</taxon>
        <taxon>Sulfolobales</taxon>
        <taxon>Sulfolobaceae</taxon>
        <taxon>Metallosphaera</taxon>
    </lineage>
</organism>
<keyword evidence="4" id="KW-0051">Antiviral defense</keyword>
<evidence type="ECO:0000313" key="8">
    <source>
        <dbReference type="Proteomes" id="UP000247586"/>
    </source>
</evidence>
<dbReference type="Pfam" id="PF17952">
    <property type="entry name" value="Cas6_N"/>
    <property type="match status" value="1"/>
</dbReference>
<sequence length="272" mass="31701">MIFTFTFEVRPDRDVLVPPFTSKLSRTIFLDFSPTYSKHVEAEVYKPFRVTVVKEGNRPIYSRGKGFVTLKGEKVYNFAVSTLLQEVVEEVIPKASLTKELFNAKFRVEMANVEIRNELGVEDSRLYKMYFNTPTLLQPPRPKFRKKENRFLLFPYVPSIFYSLSSHWNRFMSEKIVGVTGSKTLYYFREVDYELNPVSTFYGSTPTRGFVGWVLFELRARRNSKLRADLRKLLDYANYFGLGKSRSIGFGEVKLMISRENTDGSHDKRAGY</sequence>
<reference evidence="7 8" key="1">
    <citation type="submission" date="2018-05" db="EMBL/GenBank/DDBJ databases">
        <title>Complete Genome Sequences of Extremely Thermoacidophilic, Metal-Mobilizing Type-Strain Members of the Archaeal Family Sulfolobaceae: Acidianus brierleyi DSM-1651T, Acidianus sulfidivorans DSM-18786T, Metallosphaera hakonensis DSM-7519T, and Metallosphaera prunae DSM-10039T.</title>
        <authorList>
            <person name="Counts J.A."/>
            <person name="Kelly R.M."/>
        </authorList>
    </citation>
    <scope>NUCLEOTIDE SEQUENCE [LARGE SCALE GENOMIC DNA]</scope>
    <source>
        <strain evidence="7 8">HO1-1</strain>
    </source>
</reference>
<reference evidence="8" key="2">
    <citation type="submission" date="2020-03" db="EMBL/GenBank/DDBJ databases">
        <title>Complete Genome Sequences of Extremely Thermoacidophilic, Metal-Mobilizing Type-Strain Members of the Archaeal Family Sulfolobaceae: Acidianus brierleyi DSM-1651T, Acidianus sulfidivorans DSM-18786T, Metallosphaera hakonensis DSM-7519T, and Metallosphaera prunae DSM-10039T.</title>
        <authorList>
            <person name="Counts J.A."/>
            <person name="Kelly R.M."/>
        </authorList>
    </citation>
    <scope>NUCLEOTIDE SEQUENCE [LARGE SCALE GENOMIC DNA]</scope>
    <source>
        <strain evidence="8">HO1-1</strain>
    </source>
</reference>
<evidence type="ECO:0000256" key="1">
    <source>
        <dbReference type="ARBA" id="ARBA00022722"/>
    </source>
</evidence>
<feature type="domain" description="CRISPR-associated protein Cas6 C-terminal" evidence="5">
    <location>
        <begin position="130"/>
        <end position="253"/>
    </location>
</feature>
<name>A0A2U9IWI4_9CREN</name>
<dbReference type="AlphaFoldDB" id="A0A2U9IWI4"/>
<evidence type="ECO:0000256" key="4">
    <source>
        <dbReference type="ARBA" id="ARBA00023118"/>
    </source>
</evidence>
<dbReference type="KEGG" id="mhk:DFR87_13050"/>
<keyword evidence="8" id="KW-1185">Reference proteome</keyword>
<accession>A0A2U9IWI4</accession>
<dbReference type="STRING" id="1293036.GCA_001315825_02403"/>
<dbReference type="EMBL" id="CP029287">
    <property type="protein sequence ID" value="AWS00442.1"/>
    <property type="molecule type" value="Genomic_DNA"/>
</dbReference>
<evidence type="ECO:0000256" key="2">
    <source>
        <dbReference type="ARBA" id="ARBA00022759"/>
    </source>
</evidence>
<dbReference type="GO" id="GO:0016788">
    <property type="term" value="F:hydrolase activity, acting on ester bonds"/>
    <property type="evidence" value="ECO:0007669"/>
    <property type="project" value="InterPro"/>
</dbReference>
<dbReference type="InterPro" id="IPR010156">
    <property type="entry name" value="CRISPR-assoc_prot_Cas6"/>
</dbReference>
<keyword evidence="3" id="KW-0378">Hydrolase</keyword>
<evidence type="ECO:0000256" key="3">
    <source>
        <dbReference type="ARBA" id="ARBA00022801"/>
    </source>
</evidence>
<dbReference type="Proteomes" id="UP000247586">
    <property type="component" value="Chromosome"/>
</dbReference>
<dbReference type="GO" id="GO:0004519">
    <property type="term" value="F:endonuclease activity"/>
    <property type="evidence" value="ECO:0007669"/>
    <property type="project" value="UniProtKB-KW"/>
</dbReference>
<dbReference type="InterPro" id="IPR041165">
    <property type="entry name" value="Cas6_N_arch"/>
</dbReference>
<reference evidence="8" key="3">
    <citation type="submission" date="2020-03" db="EMBL/GenBank/DDBJ databases">
        <title>Sequencing and Assembly of Multiple Reported Metal-Biooxidizing Members of the Extremely Thermoacidophilic Archaeal Family Sulfolobaceae.</title>
        <authorList>
            <person name="Counts J.A."/>
            <person name="Kelly R.M."/>
        </authorList>
    </citation>
    <scope>NUCLEOTIDE SEQUENCE [LARGE SCALE GENOMIC DNA]</scope>
    <source>
        <strain evidence="8">HO1-1</strain>
    </source>
</reference>